<name>V5WJA4_9SPIO</name>
<reference evidence="1 2" key="1">
    <citation type="journal article" date="2015" name="Stand. Genomic Sci.">
        <title>Complete genome sequence and description of Salinispira pacifica gen. nov., sp. nov., a novel spirochaete isolated form a hypersaline microbial mat.</title>
        <authorList>
            <person name="Ben Hania W."/>
            <person name="Joseph M."/>
            <person name="Schumann P."/>
            <person name="Bunk B."/>
            <person name="Fiebig A."/>
            <person name="Sproer C."/>
            <person name="Klenk H.P."/>
            <person name="Fardeau M.L."/>
            <person name="Spring S."/>
        </authorList>
    </citation>
    <scope>NUCLEOTIDE SEQUENCE [LARGE SCALE GENOMIC DNA]</scope>
    <source>
        <strain evidence="1 2">L21-RPul-D2</strain>
    </source>
</reference>
<dbReference type="Proteomes" id="UP000018680">
    <property type="component" value="Chromosome"/>
</dbReference>
<protein>
    <submittedName>
        <fullName evidence="1">Uncharacterized protein</fullName>
    </submittedName>
</protein>
<gene>
    <name evidence="1" type="ORF">L21SP2_2362</name>
</gene>
<proteinExistence type="predicted"/>
<evidence type="ECO:0000313" key="2">
    <source>
        <dbReference type="Proteomes" id="UP000018680"/>
    </source>
</evidence>
<dbReference type="AlphaFoldDB" id="V5WJA4"/>
<accession>V5WJA4</accession>
<dbReference type="KEGG" id="slr:L21SP2_2362"/>
<sequence>MKLVSLSVKLVLYKLKSGFGIMNGYLTTRIYLRNGITE</sequence>
<dbReference type="HOGENOM" id="CLU_3332807_0_0_12"/>
<dbReference type="EMBL" id="CP006939">
    <property type="protein sequence ID" value="AHC15715.1"/>
    <property type="molecule type" value="Genomic_DNA"/>
</dbReference>
<organism evidence="1 2">
    <name type="scientific">Salinispira pacifica</name>
    <dbReference type="NCBI Taxonomy" id="1307761"/>
    <lineage>
        <taxon>Bacteria</taxon>
        <taxon>Pseudomonadati</taxon>
        <taxon>Spirochaetota</taxon>
        <taxon>Spirochaetia</taxon>
        <taxon>Spirochaetales</taxon>
        <taxon>Spirochaetaceae</taxon>
        <taxon>Salinispira</taxon>
    </lineage>
</organism>
<evidence type="ECO:0000313" key="1">
    <source>
        <dbReference type="EMBL" id="AHC15715.1"/>
    </source>
</evidence>
<keyword evidence="2" id="KW-1185">Reference proteome</keyword>